<dbReference type="RefSeq" id="WP_042321836.1">
    <property type="nucleotide sequence ID" value="NZ_CP066075.1"/>
</dbReference>
<dbReference type="AlphaFoldDB" id="A0A7T4N237"/>
<dbReference type="KEGG" id="pgis:I6I06_16475"/>
<dbReference type="Proteomes" id="UP000595610">
    <property type="component" value="Chromosome 1"/>
</dbReference>
<protein>
    <submittedName>
        <fullName evidence="1">Uncharacterized protein</fullName>
    </submittedName>
</protein>
<evidence type="ECO:0000313" key="2">
    <source>
        <dbReference type="Proteomes" id="UP000595610"/>
    </source>
</evidence>
<name>A0A7T4N237_9BURK</name>
<evidence type="ECO:0000313" key="1">
    <source>
        <dbReference type="EMBL" id="QQC63861.1"/>
    </source>
</evidence>
<gene>
    <name evidence="1" type="ORF">I6I06_16475</name>
</gene>
<sequence>MKRSFKKADEARAFLRELLPVGSRLPGEAVRRIAEQAGINLHTLDAASCGWVTKRKAVDPSDGRQRHFWWIEPQSKPKPPPEPKPSRCKPDDAFRAGYLAALGDLEYACRSALKSRPIGSKIRNEALKLLRSMVDEKANKAKES</sequence>
<organism evidence="1 2">
    <name type="scientific">Paraburkholderia ginsengisoli</name>
    <dbReference type="NCBI Taxonomy" id="311231"/>
    <lineage>
        <taxon>Bacteria</taxon>
        <taxon>Pseudomonadati</taxon>
        <taxon>Pseudomonadota</taxon>
        <taxon>Betaproteobacteria</taxon>
        <taxon>Burkholderiales</taxon>
        <taxon>Burkholderiaceae</taxon>
        <taxon>Paraburkholderia</taxon>
    </lineage>
</organism>
<keyword evidence="2" id="KW-1185">Reference proteome</keyword>
<accession>A0A7T4N237</accession>
<dbReference type="EMBL" id="CP066075">
    <property type="protein sequence ID" value="QQC63861.1"/>
    <property type="molecule type" value="Genomic_DNA"/>
</dbReference>
<reference evidence="1 2" key="1">
    <citation type="submission" date="2020-12" db="EMBL/GenBank/DDBJ databases">
        <title>FDA dAtabase for Regulatory Grade micrObial Sequences (FDA-ARGOS): Supporting development and validation of Infectious Disease Dx tests.</title>
        <authorList>
            <person name="Nelson B."/>
            <person name="Plummer A."/>
            <person name="Tallon L."/>
            <person name="Sadzewicz L."/>
            <person name="Zhao X."/>
            <person name="Boylan J."/>
            <person name="Ott S."/>
            <person name="Bowen H."/>
            <person name="Vavikolanu K."/>
            <person name="Mehta A."/>
            <person name="Aluvathingal J."/>
            <person name="Nadendla S."/>
            <person name="Myers T."/>
            <person name="Yan Y."/>
            <person name="Sichtig H."/>
        </authorList>
    </citation>
    <scope>NUCLEOTIDE SEQUENCE [LARGE SCALE GENOMIC DNA]</scope>
    <source>
        <strain evidence="1 2">FDAARGOS_1049</strain>
    </source>
</reference>
<proteinExistence type="predicted"/>